<dbReference type="InterPro" id="IPR005225">
    <property type="entry name" value="Small_GTP-bd"/>
</dbReference>
<gene>
    <name evidence="2" type="ORF">J2R99_001278</name>
</gene>
<dbReference type="PANTHER" id="PTHR42714">
    <property type="entry name" value="TRNA MODIFICATION GTPASE GTPBP3"/>
    <property type="match status" value="1"/>
</dbReference>
<dbReference type="SUPFAM" id="SSF116878">
    <property type="entry name" value="TrmE connector domain"/>
    <property type="match status" value="1"/>
</dbReference>
<name>A0ABU0C4K2_9BRAD</name>
<dbReference type="PRINTS" id="PR00326">
    <property type="entry name" value="GTP1OBG"/>
</dbReference>
<reference evidence="2 3" key="1">
    <citation type="submission" date="2023-07" db="EMBL/GenBank/DDBJ databases">
        <title>Genomic Encyclopedia of Type Strains, Phase IV (KMG-IV): sequencing the most valuable type-strain genomes for metagenomic binning, comparative biology and taxonomic classification.</title>
        <authorList>
            <person name="Goeker M."/>
        </authorList>
    </citation>
    <scope>NUCLEOTIDE SEQUENCE [LARGE SCALE GENOMIC DNA]</scope>
    <source>
        <strain evidence="2 3">DSM 11549</strain>
    </source>
</reference>
<comment type="caution">
    <text evidence="2">The sequence shown here is derived from an EMBL/GenBank/DDBJ whole genome shotgun (WGS) entry which is preliminary data.</text>
</comment>
<dbReference type="InterPro" id="IPR031168">
    <property type="entry name" value="G_TrmE"/>
</dbReference>
<dbReference type="Proteomes" id="UP001230253">
    <property type="component" value="Unassembled WGS sequence"/>
</dbReference>
<accession>A0ABU0C4K2</accession>
<feature type="domain" description="TrmE-type G" evidence="1">
    <location>
        <begin position="111"/>
        <end position="261"/>
    </location>
</feature>
<dbReference type="InterPro" id="IPR027368">
    <property type="entry name" value="MnmE_dom2"/>
</dbReference>
<dbReference type="Gene3D" id="1.20.120.430">
    <property type="entry name" value="tRNA modification GTPase MnmE domain 2"/>
    <property type="match status" value="1"/>
</dbReference>
<dbReference type="InterPro" id="IPR025867">
    <property type="entry name" value="MnmE_helical"/>
</dbReference>
<dbReference type="EMBL" id="JAUSUK010000001">
    <property type="protein sequence ID" value="MDQ0325429.1"/>
    <property type="molecule type" value="Genomic_DNA"/>
</dbReference>
<dbReference type="CDD" id="cd04164">
    <property type="entry name" value="trmE"/>
    <property type="match status" value="1"/>
</dbReference>
<evidence type="ECO:0000259" key="1">
    <source>
        <dbReference type="PROSITE" id="PS51709"/>
    </source>
</evidence>
<sequence>MAEAGEFARRAFLNGRLDLTEAEGLADLVAAETEAQRRQALSQAQGALSKRLAQWRETLVDCVAEVEAQLDFSDEGDVGCEVDVATPLRVLLLEVQELLSGARFAERVREGFVVVLVGPPNAGKSTLLNAFARREVAIVSAEPGTTRDLVAVPLELSGYAVTLIDTAGLRETDSAVEAEGVRRARRAARDADLVLELVPAGDKPAPAEPHAHEGETECWLIETKIDLDQVGRIAPAGRRRISAVTGDGMRELEASLSDWLARRGKSVPGGVTDAAAVNARQRDGLVRLCDCLESVLKREGSVRADELLGEDLRACLRAIGRVTGEVDAESVLGAIFGRFCIGK</sequence>
<keyword evidence="3" id="KW-1185">Reference proteome</keyword>
<evidence type="ECO:0000313" key="3">
    <source>
        <dbReference type="Proteomes" id="UP001230253"/>
    </source>
</evidence>
<dbReference type="Pfam" id="PF12631">
    <property type="entry name" value="MnmE_helical"/>
    <property type="match status" value="1"/>
</dbReference>
<evidence type="ECO:0000313" key="2">
    <source>
        <dbReference type="EMBL" id="MDQ0325429.1"/>
    </source>
</evidence>
<dbReference type="EC" id="3.6.-.-" evidence="2"/>
<keyword evidence="2" id="KW-0378">Hydrolase</keyword>
<protein>
    <submittedName>
        <fullName evidence="2">tRNA modification GTPase</fullName>
        <ecNumber evidence="2">3.6.-.-</ecNumber>
    </submittedName>
</protein>
<dbReference type="NCBIfam" id="TIGR00231">
    <property type="entry name" value="small_GTP"/>
    <property type="match status" value="1"/>
</dbReference>
<proteinExistence type="predicted"/>
<dbReference type="Pfam" id="PF01926">
    <property type="entry name" value="MMR_HSR1"/>
    <property type="match status" value="1"/>
</dbReference>
<dbReference type="PANTHER" id="PTHR42714:SF2">
    <property type="entry name" value="TRNA MODIFICATION GTPASE GTPBP3, MITOCHONDRIAL"/>
    <property type="match status" value="1"/>
</dbReference>
<dbReference type="PROSITE" id="PS51709">
    <property type="entry name" value="G_TRME"/>
    <property type="match status" value="1"/>
</dbReference>
<dbReference type="GO" id="GO:0016787">
    <property type="term" value="F:hydrolase activity"/>
    <property type="evidence" value="ECO:0007669"/>
    <property type="project" value="UniProtKB-KW"/>
</dbReference>
<dbReference type="InterPro" id="IPR027417">
    <property type="entry name" value="P-loop_NTPase"/>
</dbReference>
<dbReference type="Gene3D" id="3.40.50.300">
    <property type="entry name" value="P-loop containing nucleotide triphosphate hydrolases"/>
    <property type="match status" value="1"/>
</dbReference>
<dbReference type="InterPro" id="IPR006073">
    <property type="entry name" value="GTP-bd"/>
</dbReference>
<dbReference type="SUPFAM" id="SSF52540">
    <property type="entry name" value="P-loop containing nucleoside triphosphate hydrolases"/>
    <property type="match status" value="1"/>
</dbReference>
<organism evidence="2 3">
    <name type="scientific">Rhodopseudomonas julia</name>
    <dbReference type="NCBI Taxonomy" id="200617"/>
    <lineage>
        <taxon>Bacteria</taxon>
        <taxon>Pseudomonadati</taxon>
        <taxon>Pseudomonadota</taxon>
        <taxon>Alphaproteobacteria</taxon>
        <taxon>Hyphomicrobiales</taxon>
        <taxon>Nitrobacteraceae</taxon>
        <taxon>Rhodopseudomonas</taxon>
    </lineage>
</organism>